<dbReference type="KEGG" id="kak:Kalk_14000"/>
<name>A0A2K9LM84_9GAMM</name>
<dbReference type="Pfam" id="PF09299">
    <property type="entry name" value="Mu-transpos_C"/>
    <property type="match status" value="1"/>
</dbReference>
<evidence type="ECO:0000259" key="1">
    <source>
        <dbReference type="PROSITE" id="PS50994"/>
    </source>
</evidence>
<dbReference type="GO" id="GO:0015074">
    <property type="term" value="P:DNA integration"/>
    <property type="evidence" value="ECO:0007669"/>
    <property type="project" value="InterPro"/>
</dbReference>
<dbReference type="Proteomes" id="UP000235116">
    <property type="component" value="Chromosome"/>
</dbReference>
<dbReference type="OrthoDB" id="501284at2"/>
<evidence type="ECO:0000313" key="2">
    <source>
        <dbReference type="EMBL" id="AUM13466.1"/>
    </source>
</evidence>
<dbReference type="EMBL" id="CP022684">
    <property type="protein sequence ID" value="AUM13466.1"/>
    <property type="molecule type" value="Genomic_DNA"/>
</dbReference>
<evidence type="ECO:0000313" key="3">
    <source>
        <dbReference type="Proteomes" id="UP000235116"/>
    </source>
</evidence>
<dbReference type="InterPro" id="IPR036397">
    <property type="entry name" value="RNaseH_sf"/>
</dbReference>
<dbReference type="InterPro" id="IPR012337">
    <property type="entry name" value="RNaseH-like_sf"/>
</dbReference>
<dbReference type="GO" id="GO:0003676">
    <property type="term" value="F:nucleic acid binding"/>
    <property type="evidence" value="ECO:0007669"/>
    <property type="project" value="InterPro"/>
</dbReference>
<dbReference type="Gene3D" id="3.30.420.10">
    <property type="entry name" value="Ribonuclease H-like superfamily/Ribonuclease H"/>
    <property type="match status" value="1"/>
</dbReference>
<dbReference type="InterPro" id="IPR001584">
    <property type="entry name" value="Integrase_cat-core"/>
</dbReference>
<dbReference type="SUPFAM" id="SSF53098">
    <property type="entry name" value="Ribonuclease H-like"/>
    <property type="match status" value="1"/>
</dbReference>
<sequence length="639" mass="73437">MHNLSRWMPGIAFCANFDGRDAIWMIRRINGSNVTLADIDNKSVLVKPEAELEECLENKALQFMADDRYNGEIVFQDLPEEYQKETARRYAYVREFLDSDDQKRSKKKLEKIIEKVAEKIDDDTPPAWNTFNNWLNKYFNAGCRIKGLYPNDPKKGRRDIRVDPRVREIIDQSVKLYFKNGQMLVSSIHQMVEAKVLKHNLSNPDDLLAIPAYSTVDYHIKKRSYQEHVKGRIGKNAARYECANVGEAPQTSRILERVEADHTPLDINVLHDETRTLLGRPTLTLLIDHYSRMVMGFQISFEEPSYASAAMAIGSAILPKKDLLEFYGVEGDWPAHGVMEMLVADNGTEFWGDNLDMAISEVGSVLQYAPVRSPNYKGVVERFFLTLRTGLIDSLPGKTNGVGNGSDEYIAQNEAKLTLSEFKKIFLTWLVNIYHLEPHGKAEKSPLDLWNESAREFPVVEEDAKRIETALMCSDTRTLQRSGIQYENLEYNSDPLRDIYRREGVVELLIRYSPFDIGHIYVWDELNRIYIRVPCVNYRYAKGLSMYAHKAIRKRINTARKSYKDNVILQRAKVELFGDLESLHDRNVRKKSQATAKKAARIHSLGVEEFSANTILNDPAPVVIQNIQAEEVTDDWEVW</sequence>
<feature type="domain" description="Integrase catalytic" evidence="1">
    <location>
        <begin position="245"/>
        <end position="454"/>
    </location>
</feature>
<dbReference type="RefSeq" id="WP_101894842.1">
    <property type="nucleotide sequence ID" value="NZ_CP022684.1"/>
</dbReference>
<proteinExistence type="predicted"/>
<dbReference type="PROSITE" id="PS50994">
    <property type="entry name" value="INTEGRASE"/>
    <property type="match status" value="1"/>
</dbReference>
<reference evidence="3" key="1">
    <citation type="submission" date="2017-08" db="EMBL/GenBank/DDBJ databases">
        <title>Direct submision.</title>
        <authorList>
            <person name="Kim S.-J."/>
            <person name="Rhee S.-K."/>
        </authorList>
    </citation>
    <scope>NUCLEOTIDE SEQUENCE [LARGE SCALE GENOMIC DNA]</scope>
    <source>
        <strain evidence="3">GI5</strain>
    </source>
</reference>
<accession>A0A2K9LM84</accession>
<dbReference type="AlphaFoldDB" id="A0A2K9LM84"/>
<dbReference type="InterPro" id="IPR015378">
    <property type="entry name" value="Transposase-like_Mu_C"/>
</dbReference>
<organism evidence="2 3">
    <name type="scientific">Ketobacter alkanivorans</name>
    <dbReference type="NCBI Taxonomy" id="1917421"/>
    <lineage>
        <taxon>Bacteria</taxon>
        <taxon>Pseudomonadati</taxon>
        <taxon>Pseudomonadota</taxon>
        <taxon>Gammaproteobacteria</taxon>
        <taxon>Pseudomonadales</taxon>
        <taxon>Ketobacteraceae</taxon>
        <taxon>Ketobacter</taxon>
    </lineage>
</organism>
<protein>
    <submittedName>
        <fullName evidence="2">Integrase</fullName>
    </submittedName>
</protein>
<keyword evidence="3" id="KW-1185">Reference proteome</keyword>
<gene>
    <name evidence="2" type="ORF">Kalk_14000</name>
</gene>